<keyword evidence="4" id="KW-1185">Reference proteome</keyword>
<reference evidence="3 4" key="1">
    <citation type="submission" date="2010-12" db="EMBL/GenBank/DDBJ databases">
        <authorList>
            <person name="Muzny D."/>
            <person name="Qin X."/>
            <person name="Deng J."/>
            <person name="Jiang H."/>
            <person name="Liu Y."/>
            <person name="Qu J."/>
            <person name="Song X.-Z."/>
            <person name="Zhang L."/>
            <person name="Thornton R."/>
            <person name="Coyle M."/>
            <person name="Francisco L."/>
            <person name="Jackson L."/>
            <person name="Javaid M."/>
            <person name="Korchina V."/>
            <person name="Kovar C."/>
            <person name="Mata R."/>
            <person name="Mathew T."/>
            <person name="Ngo R."/>
            <person name="Nguyen L."/>
            <person name="Nguyen N."/>
            <person name="Okwuonu G."/>
            <person name="Ongeri F."/>
            <person name="Pham C."/>
            <person name="Simmons D."/>
            <person name="Wilczek-Boney K."/>
            <person name="Hale W."/>
            <person name="Jakkamsetti A."/>
            <person name="Pham P."/>
            <person name="Ruth R."/>
            <person name="San Lucas F."/>
            <person name="Warren J."/>
            <person name="Zhang J."/>
            <person name="Zhao Z."/>
            <person name="Zhou C."/>
            <person name="Zhu D."/>
            <person name="Lee S."/>
            <person name="Bess C."/>
            <person name="Blankenburg K."/>
            <person name="Forbes L."/>
            <person name="Fu Q."/>
            <person name="Gubbala S."/>
            <person name="Hirani K."/>
            <person name="Jayaseelan J.C."/>
            <person name="Lara F."/>
            <person name="Munidasa M."/>
            <person name="Palculict T."/>
            <person name="Patil S."/>
            <person name="Pu L.-L."/>
            <person name="Saada N."/>
            <person name="Tang L."/>
            <person name="Weissenberger G."/>
            <person name="Zhu Y."/>
            <person name="Hemphill L."/>
            <person name="Shang Y."/>
            <person name="Youmans B."/>
            <person name="Ayvaz T."/>
            <person name="Ross M."/>
            <person name="Santibanez J."/>
            <person name="Aqrawi P."/>
            <person name="Gross S."/>
            <person name="Joshi V."/>
            <person name="Fowler G."/>
            <person name="Nazareth L."/>
            <person name="Reid J."/>
            <person name="Worley K."/>
            <person name="Petrosino J."/>
            <person name="Highlander S."/>
            <person name="Gibbs R."/>
        </authorList>
    </citation>
    <scope>NUCLEOTIDE SEQUENCE [LARGE SCALE GENOMIC DNA]</scope>
    <source>
        <strain evidence="3 4">ATCC 51599</strain>
    </source>
</reference>
<accession>E7RU10</accession>
<dbReference type="STRING" id="887898.HMPREF0551_0429"/>
<dbReference type="InterPro" id="IPR035984">
    <property type="entry name" value="Acyl-CoA-binding_sf"/>
</dbReference>
<dbReference type="eggNOG" id="COG4281">
    <property type="taxonomic scope" value="Bacteria"/>
</dbReference>
<dbReference type="Pfam" id="PF00887">
    <property type="entry name" value="ACBP"/>
    <property type="match status" value="1"/>
</dbReference>
<dbReference type="HOGENOM" id="CLU_118853_4_1_4"/>
<evidence type="ECO:0000259" key="2">
    <source>
        <dbReference type="PROSITE" id="PS51228"/>
    </source>
</evidence>
<dbReference type="PANTHER" id="PTHR23310">
    <property type="entry name" value="ACYL-COA-BINDING PROTEIN, ACBP"/>
    <property type="match status" value="1"/>
</dbReference>
<dbReference type="GO" id="GO:0000062">
    <property type="term" value="F:fatty-acyl-CoA binding"/>
    <property type="evidence" value="ECO:0007669"/>
    <property type="project" value="InterPro"/>
</dbReference>
<name>E7RU10_9BURK</name>
<evidence type="ECO:0000313" key="3">
    <source>
        <dbReference type="EMBL" id="EFV96246.1"/>
    </source>
</evidence>
<organism evidence="3 4">
    <name type="scientific">Lautropia mirabilis ATCC 51599</name>
    <dbReference type="NCBI Taxonomy" id="887898"/>
    <lineage>
        <taxon>Bacteria</taxon>
        <taxon>Pseudomonadati</taxon>
        <taxon>Pseudomonadota</taxon>
        <taxon>Betaproteobacteria</taxon>
        <taxon>Burkholderiales</taxon>
        <taxon>Burkholderiaceae</taxon>
        <taxon>Lautropia</taxon>
    </lineage>
</organism>
<evidence type="ECO:0000256" key="1">
    <source>
        <dbReference type="ARBA" id="ARBA00023121"/>
    </source>
</evidence>
<comment type="caution">
    <text evidence="3">The sequence shown here is derived from an EMBL/GenBank/DDBJ whole genome shotgun (WGS) entry which is preliminary data.</text>
</comment>
<keyword evidence="1" id="KW-0446">Lipid-binding</keyword>
<dbReference type="EMBL" id="AEQP01000001">
    <property type="protein sequence ID" value="EFV96246.1"/>
    <property type="molecule type" value="Genomic_DNA"/>
</dbReference>
<dbReference type="InterPro" id="IPR014352">
    <property type="entry name" value="FERM/acyl-CoA-bd_prot_sf"/>
</dbReference>
<dbReference type="PRINTS" id="PR00689">
    <property type="entry name" value="ACOABINDINGP"/>
</dbReference>
<dbReference type="PROSITE" id="PS51228">
    <property type="entry name" value="ACB_2"/>
    <property type="match status" value="1"/>
</dbReference>
<dbReference type="AlphaFoldDB" id="E7RU10"/>
<evidence type="ECO:0000313" key="4">
    <source>
        <dbReference type="Proteomes" id="UP000011021"/>
    </source>
</evidence>
<dbReference type="PANTHER" id="PTHR23310:SF62">
    <property type="entry name" value="ACYL-COA BINDING PROTEIN 1, ISOFORM A"/>
    <property type="match status" value="1"/>
</dbReference>
<protein>
    <submittedName>
        <fullName evidence="3">Acyl CoA binding protein</fullName>
    </submittedName>
</protein>
<dbReference type="SUPFAM" id="SSF47027">
    <property type="entry name" value="Acyl-CoA binding protein"/>
    <property type="match status" value="1"/>
</dbReference>
<dbReference type="RefSeq" id="WP_005672383.1">
    <property type="nucleotide sequence ID" value="NZ_GL636062.1"/>
</dbReference>
<dbReference type="Proteomes" id="UP000011021">
    <property type="component" value="Unassembled WGS sequence"/>
</dbReference>
<proteinExistence type="predicted"/>
<sequence length="98" mass="10846">MTGGYVMSSLEDAFRKAQQDVHDLSVPPGRIMQLRLYALFMQATSGNASGARPGFSDFEARSRWDAWQALSGLAREDAMSEYIAEAGRLKYRQLLGAV</sequence>
<dbReference type="Gene3D" id="1.20.80.10">
    <property type="match status" value="1"/>
</dbReference>
<feature type="domain" description="ACB" evidence="2">
    <location>
        <begin position="10"/>
        <end position="93"/>
    </location>
</feature>
<gene>
    <name evidence="3" type="ORF">HMPREF0551_0429</name>
</gene>
<dbReference type="GO" id="GO:0006631">
    <property type="term" value="P:fatty acid metabolic process"/>
    <property type="evidence" value="ECO:0007669"/>
    <property type="project" value="TreeGrafter"/>
</dbReference>
<dbReference type="InterPro" id="IPR000582">
    <property type="entry name" value="Acyl-CoA-binding_protein"/>
</dbReference>